<accession>A0A327NED1</accession>
<dbReference type="EMBL" id="QLIN01000001">
    <property type="protein sequence ID" value="RAI72629.1"/>
    <property type="molecule type" value="Genomic_DNA"/>
</dbReference>
<dbReference type="AlphaFoldDB" id="A0A327NED1"/>
<dbReference type="SUPFAM" id="SSF75005">
    <property type="entry name" value="Arabinanase/levansucrase/invertase"/>
    <property type="match status" value="1"/>
</dbReference>
<sequence length="307" mass="33095">MAVAGFGYAWKNNLLQGGVFDWGSEPIIKIQPSSEDSMHVEYPSVYKVGDATALMYSGYGDDHRWRIKLATSQSGGDFIKQGNVFDEKKLPFKGGYAFPFVRKASVAGASVYEMYFSVTEDGASSYSAIYRSTSANGLSWGAPKKLIGESALDPVVLNQNGQDIIVYTASIDGSNVIKAANLNADGTAGPSRIVYSPDGGLYTLGVVHVNDKSVIFVETETSWEAKCFGASGNLIAASAEPVFQFKESTEQKWDGLKYGMYFFEDANAPAIYYNGIEAHGIEQGGQIGVGSYKLDTLSSKLKTVNCL</sequence>
<organism evidence="1 2">
    <name type="scientific">Pseudomonas fluorescens</name>
    <dbReference type="NCBI Taxonomy" id="294"/>
    <lineage>
        <taxon>Bacteria</taxon>
        <taxon>Pseudomonadati</taxon>
        <taxon>Pseudomonadota</taxon>
        <taxon>Gammaproteobacteria</taxon>
        <taxon>Pseudomonadales</taxon>
        <taxon>Pseudomonadaceae</taxon>
        <taxon>Pseudomonas</taxon>
    </lineage>
</organism>
<comment type="caution">
    <text evidence="1">The sequence shown here is derived from an EMBL/GenBank/DDBJ whole genome shotgun (WGS) entry which is preliminary data.</text>
</comment>
<evidence type="ECO:0000313" key="1">
    <source>
        <dbReference type="EMBL" id="RAI72629.1"/>
    </source>
</evidence>
<proteinExistence type="predicted"/>
<gene>
    <name evidence="1" type="ORF">DOZ80_03565</name>
</gene>
<name>A0A327NED1_PSEFL</name>
<evidence type="ECO:0000313" key="2">
    <source>
        <dbReference type="Proteomes" id="UP000249493"/>
    </source>
</evidence>
<protein>
    <recommendedName>
        <fullName evidence="3">Glycosyl hydrolase family 32 N-terminal domain-containing protein</fullName>
    </recommendedName>
</protein>
<dbReference type="InterPro" id="IPR023296">
    <property type="entry name" value="Glyco_hydro_beta-prop_sf"/>
</dbReference>
<dbReference type="Gene3D" id="2.115.10.20">
    <property type="entry name" value="Glycosyl hydrolase domain, family 43"/>
    <property type="match status" value="1"/>
</dbReference>
<dbReference type="Proteomes" id="UP000249493">
    <property type="component" value="Unassembled WGS sequence"/>
</dbReference>
<reference evidence="1 2" key="1">
    <citation type="submission" date="2018-06" db="EMBL/GenBank/DDBJ databases">
        <authorList>
            <person name="Zhirakovskaya E."/>
        </authorList>
    </citation>
    <scope>NUCLEOTIDE SEQUENCE [LARGE SCALE GENOMIC DNA]</scope>
    <source>
        <strain evidence="1 2">LY3</strain>
    </source>
</reference>
<evidence type="ECO:0008006" key="3">
    <source>
        <dbReference type="Google" id="ProtNLM"/>
    </source>
</evidence>